<evidence type="ECO:0000256" key="1">
    <source>
        <dbReference type="SAM" id="MobiDB-lite"/>
    </source>
</evidence>
<feature type="compositionally biased region" description="Low complexity" evidence="1">
    <location>
        <begin position="41"/>
        <end position="55"/>
    </location>
</feature>
<name>A0A425CLH9_9STRA</name>
<dbReference type="Proteomes" id="UP000286097">
    <property type="component" value="Unassembled WGS sequence"/>
</dbReference>
<gene>
    <name evidence="2" type="ORF">DD237_002209</name>
</gene>
<dbReference type="EMBL" id="QKXF01000087">
    <property type="protein sequence ID" value="RQM17877.1"/>
    <property type="molecule type" value="Genomic_DNA"/>
</dbReference>
<organism evidence="2 3">
    <name type="scientific">Peronospora effusa</name>
    <dbReference type="NCBI Taxonomy" id="542832"/>
    <lineage>
        <taxon>Eukaryota</taxon>
        <taxon>Sar</taxon>
        <taxon>Stramenopiles</taxon>
        <taxon>Oomycota</taxon>
        <taxon>Peronosporomycetes</taxon>
        <taxon>Peronosporales</taxon>
        <taxon>Peronosporaceae</taxon>
        <taxon>Peronospora</taxon>
    </lineage>
</organism>
<comment type="caution">
    <text evidence="2">The sequence shown here is derived from an EMBL/GenBank/DDBJ whole genome shotgun (WGS) entry which is preliminary data.</text>
</comment>
<feature type="region of interest" description="Disordered" evidence="1">
    <location>
        <begin position="1"/>
        <end position="76"/>
    </location>
</feature>
<sequence>MPATPTSPVANSNSPAKTPLSVQRPELSPRKRKFSITEVASPTSLDEVSSTSSSGVEEHVISPKKKVKAEERGSGSDLTKWENNVVASIASALDMDCLEAVEPISFLATPASDLTVDELEILYRFLA</sequence>
<dbReference type="VEuPathDB" id="FungiDB:DD237_002209"/>
<accession>A0A425CLH9</accession>
<dbReference type="AlphaFoldDB" id="A0A425CLH9"/>
<evidence type="ECO:0000313" key="3">
    <source>
        <dbReference type="Proteomes" id="UP000286097"/>
    </source>
</evidence>
<protein>
    <submittedName>
        <fullName evidence="2">Uncharacterized protein</fullName>
    </submittedName>
</protein>
<proteinExistence type="predicted"/>
<reference evidence="2 3" key="1">
    <citation type="submission" date="2018-06" db="EMBL/GenBank/DDBJ databases">
        <title>Comparative genomics of downy mildews reveals potential adaptations to biotrophy.</title>
        <authorList>
            <person name="Fletcher K."/>
            <person name="Klosterman S.J."/>
            <person name="Derevnina L."/>
            <person name="Martin F."/>
            <person name="Koike S."/>
            <person name="Reyes Chin-Wo S."/>
            <person name="Mou B."/>
            <person name="Michelmore R."/>
        </authorList>
    </citation>
    <scope>NUCLEOTIDE SEQUENCE [LARGE SCALE GENOMIC DNA]</scope>
    <source>
        <strain evidence="2 3">R13</strain>
    </source>
</reference>
<evidence type="ECO:0000313" key="2">
    <source>
        <dbReference type="EMBL" id="RQM17877.1"/>
    </source>
</evidence>
<feature type="compositionally biased region" description="Polar residues" evidence="1">
    <location>
        <begin position="1"/>
        <end position="16"/>
    </location>
</feature>